<dbReference type="SMART" id="SM00320">
    <property type="entry name" value="WD40"/>
    <property type="match status" value="1"/>
</dbReference>
<evidence type="ECO:0000256" key="6">
    <source>
        <dbReference type="PROSITE-ProRule" id="PRU00221"/>
    </source>
</evidence>
<keyword evidence="2" id="KW-0677">Repeat</keyword>
<dbReference type="AlphaFoldDB" id="A0A4Y8CF02"/>
<comment type="function">
    <text evidence="5">Involved in mitochondrial fission. Acts as an adapter protein required to form mitochondrial fission complexes. Formation of these complexes is required to promote constriction and fission of the mitochondrial compartment at a late step in mitochondrial division.</text>
</comment>
<gene>
    <name evidence="7" type="ORF">BOTCAL_1016g00010</name>
</gene>
<dbReference type="InterPro" id="IPR001680">
    <property type="entry name" value="WD40_rpt"/>
</dbReference>
<proteinExistence type="inferred from homology"/>
<evidence type="ECO:0000256" key="2">
    <source>
        <dbReference type="ARBA" id="ARBA00022737"/>
    </source>
</evidence>
<dbReference type="PROSITE" id="PS50294">
    <property type="entry name" value="WD_REPEATS_REGION"/>
    <property type="match status" value="2"/>
</dbReference>
<reference evidence="7 8" key="1">
    <citation type="submission" date="2017-11" db="EMBL/GenBank/DDBJ databases">
        <title>Comparative genomics of Botrytis spp.</title>
        <authorList>
            <person name="Valero-Jimenez C.A."/>
            <person name="Tapia P."/>
            <person name="Veloso J."/>
            <person name="Silva-Moreno E."/>
            <person name="Staats M."/>
            <person name="Valdes J.H."/>
            <person name="Van Kan J.A.L."/>
        </authorList>
    </citation>
    <scope>NUCLEOTIDE SEQUENCE [LARGE SCALE GENOMIC DNA]</scope>
    <source>
        <strain evidence="7 8">MUCL2830</strain>
    </source>
</reference>
<evidence type="ECO:0000256" key="5">
    <source>
        <dbReference type="ARBA" id="ARBA00043913"/>
    </source>
</evidence>
<evidence type="ECO:0000313" key="7">
    <source>
        <dbReference type="EMBL" id="TEY28544.1"/>
    </source>
</evidence>
<evidence type="ECO:0000256" key="1">
    <source>
        <dbReference type="ARBA" id="ARBA00022574"/>
    </source>
</evidence>
<dbReference type="InterPro" id="IPR036322">
    <property type="entry name" value="WD40_repeat_dom_sf"/>
</dbReference>
<accession>A0A4Y8CF02</accession>
<dbReference type="EMBL" id="PHWZ01001012">
    <property type="protein sequence ID" value="TEY28544.1"/>
    <property type="molecule type" value="Genomic_DNA"/>
</dbReference>
<protein>
    <recommendedName>
        <fullName evidence="4">Mitochondrial division protein 1</fullName>
    </recommendedName>
</protein>
<dbReference type="GO" id="GO:0005634">
    <property type="term" value="C:nucleus"/>
    <property type="evidence" value="ECO:0007669"/>
    <property type="project" value="TreeGrafter"/>
</dbReference>
<keyword evidence="8" id="KW-1185">Reference proteome</keyword>
<comment type="caution">
    <text evidence="7">The sequence shown here is derived from an EMBL/GenBank/DDBJ whole genome shotgun (WGS) entry which is preliminary data.</text>
</comment>
<dbReference type="PANTHER" id="PTHR22847">
    <property type="entry name" value="WD40 REPEAT PROTEIN"/>
    <property type="match status" value="1"/>
</dbReference>
<feature type="repeat" description="WD" evidence="6">
    <location>
        <begin position="1"/>
        <end position="24"/>
    </location>
</feature>
<dbReference type="OrthoDB" id="538223at2759"/>
<evidence type="ECO:0000256" key="4">
    <source>
        <dbReference type="ARBA" id="ARBA00039789"/>
    </source>
</evidence>
<keyword evidence="1 6" id="KW-0853">WD repeat</keyword>
<evidence type="ECO:0000313" key="8">
    <source>
        <dbReference type="Proteomes" id="UP000297299"/>
    </source>
</evidence>
<organism evidence="7 8">
    <name type="scientific">Botryotinia calthae</name>
    <dbReference type="NCBI Taxonomy" id="38488"/>
    <lineage>
        <taxon>Eukaryota</taxon>
        <taxon>Fungi</taxon>
        <taxon>Dikarya</taxon>
        <taxon>Ascomycota</taxon>
        <taxon>Pezizomycotina</taxon>
        <taxon>Leotiomycetes</taxon>
        <taxon>Helotiales</taxon>
        <taxon>Sclerotiniaceae</taxon>
        <taxon>Botryotinia</taxon>
    </lineage>
</organism>
<dbReference type="Pfam" id="PF00400">
    <property type="entry name" value="WD40"/>
    <property type="match status" value="2"/>
</dbReference>
<comment type="similarity">
    <text evidence="3">Belongs to the WD repeat MDV1/CAF4 family.</text>
</comment>
<dbReference type="PRINTS" id="PR00320">
    <property type="entry name" value="GPROTEINBRPT"/>
</dbReference>
<dbReference type="PROSITE" id="PS00678">
    <property type="entry name" value="WD_REPEATS_1"/>
    <property type="match status" value="2"/>
</dbReference>
<name>A0A4Y8CF02_9HELO</name>
<dbReference type="InterPro" id="IPR019775">
    <property type="entry name" value="WD40_repeat_CS"/>
</dbReference>
<dbReference type="PANTHER" id="PTHR22847:SF637">
    <property type="entry name" value="WD REPEAT DOMAIN 5B"/>
    <property type="match status" value="1"/>
</dbReference>
<dbReference type="Gene3D" id="2.130.10.10">
    <property type="entry name" value="YVTN repeat-like/Quinoprotein amine dehydrogenase"/>
    <property type="match status" value="1"/>
</dbReference>
<feature type="repeat" description="WD" evidence="6">
    <location>
        <begin position="25"/>
        <end position="66"/>
    </location>
</feature>
<dbReference type="PROSITE" id="PS50082">
    <property type="entry name" value="WD_REPEATS_2"/>
    <property type="match status" value="2"/>
</dbReference>
<dbReference type="Proteomes" id="UP000297299">
    <property type="component" value="Unassembled WGS sequence"/>
</dbReference>
<dbReference type="GO" id="GO:1990234">
    <property type="term" value="C:transferase complex"/>
    <property type="evidence" value="ECO:0007669"/>
    <property type="project" value="UniProtKB-ARBA"/>
</dbReference>
<sequence length="148" mass="16350">MVASGSIDKTIRLWDVATGELLQILEGHSDWINSVAFSPDSTIIASGSRDETIRLWDVATGELLQTLEGHSGLKASSAFEGYSISNHWIIQKLDKEIRNTIWLPPDYRPSRASFHEGTITIGVPSGRIFILKLGYGNFTFSKSKQALV</sequence>
<dbReference type="STRING" id="38488.A0A4Y8CF02"/>
<dbReference type="InterPro" id="IPR015943">
    <property type="entry name" value="WD40/YVTN_repeat-like_dom_sf"/>
</dbReference>
<dbReference type="InterPro" id="IPR020472">
    <property type="entry name" value="WD40_PAC1"/>
</dbReference>
<evidence type="ECO:0000256" key="3">
    <source>
        <dbReference type="ARBA" id="ARBA00038415"/>
    </source>
</evidence>
<dbReference type="SUPFAM" id="SSF50978">
    <property type="entry name" value="WD40 repeat-like"/>
    <property type="match status" value="1"/>
</dbReference>